<dbReference type="InterPro" id="IPR009057">
    <property type="entry name" value="Homeodomain-like_sf"/>
</dbReference>
<dbReference type="Pfam" id="PF00440">
    <property type="entry name" value="TetR_N"/>
    <property type="match status" value="1"/>
</dbReference>
<dbReference type="Proteomes" id="UP001597478">
    <property type="component" value="Unassembled WGS sequence"/>
</dbReference>
<keyword evidence="7" id="KW-1185">Reference proteome</keyword>
<dbReference type="PANTHER" id="PTHR30055">
    <property type="entry name" value="HTH-TYPE TRANSCRIPTIONAL REGULATOR RUTR"/>
    <property type="match status" value="1"/>
</dbReference>
<evidence type="ECO:0000256" key="4">
    <source>
        <dbReference type="PROSITE-ProRule" id="PRU00335"/>
    </source>
</evidence>
<proteinExistence type="predicted"/>
<evidence type="ECO:0000256" key="3">
    <source>
        <dbReference type="ARBA" id="ARBA00023163"/>
    </source>
</evidence>
<evidence type="ECO:0000313" key="7">
    <source>
        <dbReference type="Proteomes" id="UP001597478"/>
    </source>
</evidence>
<evidence type="ECO:0000256" key="1">
    <source>
        <dbReference type="ARBA" id="ARBA00023015"/>
    </source>
</evidence>
<dbReference type="RefSeq" id="WP_377392785.1">
    <property type="nucleotide sequence ID" value="NZ_JBHSAN010000034.1"/>
</dbReference>
<dbReference type="InterPro" id="IPR001647">
    <property type="entry name" value="HTH_TetR"/>
</dbReference>
<evidence type="ECO:0000256" key="2">
    <source>
        <dbReference type="ARBA" id="ARBA00023125"/>
    </source>
</evidence>
<dbReference type="EMBL" id="JBHUOF010000043">
    <property type="protein sequence ID" value="MFD2802241.1"/>
    <property type="molecule type" value="Genomic_DNA"/>
</dbReference>
<accession>A0ABW5WIL5</accession>
<dbReference type="Gene3D" id="1.10.10.60">
    <property type="entry name" value="Homeodomain-like"/>
    <property type="match status" value="1"/>
</dbReference>
<comment type="caution">
    <text evidence="6">The sequence shown here is derived from an EMBL/GenBank/DDBJ whole genome shotgun (WGS) entry which is preliminary data.</text>
</comment>
<protein>
    <submittedName>
        <fullName evidence="6">TetR/AcrR family transcriptional regulator</fullName>
    </submittedName>
</protein>
<sequence>MRTGLRERKREQTRTALCRAAIALATESGGPEAVTVEAIADRANTSRRTFFNYFTAKEAAFVWPLYALAARFADTLGSRPDDEPVWDAVQHSLRAAVTAPDTDPALVVATDALVSASPSLAVAAEAHAVGEPTPKELYLRVKAEISRRTAADAGRDIYAQLVLEGAGMALRVAIRAWAHAGGDPLDHIDTAVRMLRHGIRPAA</sequence>
<evidence type="ECO:0000313" key="6">
    <source>
        <dbReference type="EMBL" id="MFD2802241.1"/>
    </source>
</evidence>
<organism evidence="6 7">
    <name type="scientific">Prauserella oleivorans</name>
    <dbReference type="NCBI Taxonomy" id="1478153"/>
    <lineage>
        <taxon>Bacteria</taxon>
        <taxon>Bacillati</taxon>
        <taxon>Actinomycetota</taxon>
        <taxon>Actinomycetes</taxon>
        <taxon>Pseudonocardiales</taxon>
        <taxon>Pseudonocardiaceae</taxon>
        <taxon>Prauserella</taxon>
    </lineage>
</organism>
<gene>
    <name evidence="6" type="ORF">ACFS2C_22900</name>
</gene>
<name>A0ABW5WIL5_9PSEU</name>
<dbReference type="PANTHER" id="PTHR30055:SF238">
    <property type="entry name" value="MYCOFACTOCIN BIOSYNTHESIS TRANSCRIPTIONAL REGULATOR MFTR-RELATED"/>
    <property type="match status" value="1"/>
</dbReference>
<dbReference type="SUPFAM" id="SSF46689">
    <property type="entry name" value="Homeodomain-like"/>
    <property type="match status" value="1"/>
</dbReference>
<dbReference type="Gene3D" id="1.10.357.10">
    <property type="entry name" value="Tetracycline Repressor, domain 2"/>
    <property type="match status" value="1"/>
</dbReference>
<keyword evidence="3" id="KW-0804">Transcription</keyword>
<keyword evidence="1" id="KW-0805">Transcription regulation</keyword>
<dbReference type="PROSITE" id="PS50977">
    <property type="entry name" value="HTH_TETR_2"/>
    <property type="match status" value="1"/>
</dbReference>
<reference evidence="7" key="1">
    <citation type="journal article" date="2019" name="Int. J. Syst. Evol. Microbiol.">
        <title>The Global Catalogue of Microorganisms (GCM) 10K type strain sequencing project: providing services to taxonomists for standard genome sequencing and annotation.</title>
        <authorList>
            <consortium name="The Broad Institute Genomics Platform"/>
            <consortium name="The Broad Institute Genome Sequencing Center for Infectious Disease"/>
            <person name="Wu L."/>
            <person name="Ma J."/>
        </authorList>
    </citation>
    <scope>NUCLEOTIDE SEQUENCE [LARGE SCALE GENOMIC DNA]</scope>
    <source>
        <strain evidence="7">IBRC-M 10906</strain>
    </source>
</reference>
<feature type="domain" description="HTH tetR-type" evidence="5">
    <location>
        <begin position="11"/>
        <end position="72"/>
    </location>
</feature>
<evidence type="ECO:0000259" key="5">
    <source>
        <dbReference type="PROSITE" id="PS50977"/>
    </source>
</evidence>
<keyword evidence="2 4" id="KW-0238">DNA-binding</keyword>
<feature type="DNA-binding region" description="H-T-H motif" evidence="4">
    <location>
        <begin position="35"/>
        <end position="54"/>
    </location>
</feature>
<dbReference type="InterPro" id="IPR050109">
    <property type="entry name" value="HTH-type_TetR-like_transc_reg"/>
</dbReference>